<gene>
    <name evidence="2" type="ORF">GCM10007100_29420</name>
</gene>
<sequence length="114" mass="13030">MKILSWLFALVLLSSCANEDDYVDQPTAPWTYPISEYRAVRTLAARPPESGITRLVGWDDGFYYFDWSQKEATISRGTGRVDRKQFDIENRGALTLEKGQITLRDGQVRTLVLL</sequence>
<evidence type="ECO:0000313" key="3">
    <source>
        <dbReference type="Proteomes" id="UP000644507"/>
    </source>
</evidence>
<feature type="signal peptide" evidence="1">
    <location>
        <begin position="1"/>
        <end position="19"/>
    </location>
</feature>
<evidence type="ECO:0000256" key="1">
    <source>
        <dbReference type="SAM" id="SignalP"/>
    </source>
</evidence>
<dbReference type="RefSeq" id="WP_189571403.1">
    <property type="nucleotide sequence ID" value="NZ_BMXI01000013.1"/>
</dbReference>
<dbReference type="EMBL" id="BMXI01000013">
    <property type="protein sequence ID" value="GHC60248.1"/>
    <property type="molecule type" value="Genomic_DNA"/>
</dbReference>
<evidence type="ECO:0008006" key="4">
    <source>
        <dbReference type="Google" id="ProtNLM"/>
    </source>
</evidence>
<reference evidence="2" key="2">
    <citation type="submission" date="2020-09" db="EMBL/GenBank/DDBJ databases">
        <authorList>
            <person name="Sun Q."/>
            <person name="Kim S."/>
        </authorList>
    </citation>
    <scope>NUCLEOTIDE SEQUENCE</scope>
    <source>
        <strain evidence="2">KCTC 12988</strain>
    </source>
</reference>
<organism evidence="2 3">
    <name type="scientific">Roseibacillus persicicus</name>
    <dbReference type="NCBI Taxonomy" id="454148"/>
    <lineage>
        <taxon>Bacteria</taxon>
        <taxon>Pseudomonadati</taxon>
        <taxon>Verrucomicrobiota</taxon>
        <taxon>Verrucomicrobiia</taxon>
        <taxon>Verrucomicrobiales</taxon>
        <taxon>Verrucomicrobiaceae</taxon>
        <taxon>Roseibacillus</taxon>
    </lineage>
</organism>
<keyword evidence="3" id="KW-1185">Reference proteome</keyword>
<dbReference type="PROSITE" id="PS51257">
    <property type="entry name" value="PROKAR_LIPOPROTEIN"/>
    <property type="match status" value="1"/>
</dbReference>
<accession>A0A918TRU7</accession>
<proteinExistence type="predicted"/>
<dbReference type="AlphaFoldDB" id="A0A918TRU7"/>
<reference evidence="2" key="1">
    <citation type="journal article" date="2014" name="Int. J. Syst. Evol. Microbiol.">
        <title>Complete genome sequence of Corynebacterium casei LMG S-19264T (=DSM 44701T), isolated from a smear-ripened cheese.</title>
        <authorList>
            <consortium name="US DOE Joint Genome Institute (JGI-PGF)"/>
            <person name="Walter F."/>
            <person name="Albersmeier A."/>
            <person name="Kalinowski J."/>
            <person name="Ruckert C."/>
        </authorList>
    </citation>
    <scope>NUCLEOTIDE SEQUENCE</scope>
    <source>
        <strain evidence="2">KCTC 12988</strain>
    </source>
</reference>
<comment type="caution">
    <text evidence="2">The sequence shown here is derived from an EMBL/GenBank/DDBJ whole genome shotgun (WGS) entry which is preliminary data.</text>
</comment>
<dbReference type="Proteomes" id="UP000644507">
    <property type="component" value="Unassembled WGS sequence"/>
</dbReference>
<name>A0A918TRU7_9BACT</name>
<feature type="chain" id="PRO_5037863338" description="Lipocalin-like domain-containing protein" evidence="1">
    <location>
        <begin position="20"/>
        <end position="114"/>
    </location>
</feature>
<keyword evidence="1" id="KW-0732">Signal</keyword>
<protein>
    <recommendedName>
        <fullName evidence="4">Lipocalin-like domain-containing protein</fullName>
    </recommendedName>
</protein>
<evidence type="ECO:0000313" key="2">
    <source>
        <dbReference type="EMBL" id="GHC60248.1"/>
    </source>
</evidence>